<comment type="caution">
    <text evidence="1">The sequence shown here is derived from an EMBL/GenBank/DDBJ whole genome shotgun (WGS) entry which is preliminary data.</text>
</comment>
<sequence>MRKRRQLAAIQVKVEGGGKEKKLFVRYLLVNGATEQQLTSFRNTVRNTPHWHSIVLTTTRTMPHIGMVWTFVDRYRRVEFTQLLSFTLLSLLNNTASCKETHRARGRCCFCPHVRIRLPIKACRVEGLLQV</sequence>
<accession>A0A8X6IE85</accession>
<protein>
    <submittedName>
        <fullName evidence="1">Uncharacterized protein</fullName>
    </submittedName>
</protein>
<dbReference type="AlphaFoldDB" id="A0A8X6IE85"/>
<organism evidence="1 2">
    <name type="scientific">Nephila pilipes</name>
    <name type="common">Giant wood spider</name>
    <name type="synonym">Nephila maculata</name>
    <dbReference type="NCBI Taxonomy" id="299642"/>
    <lineage>
        <taxon>Eukaryota</taxon>
        <taxon>Metazoa</taxon>
        <taxon>Ecdysozoa</taxon>
        <taxon>Arthropoda</taxon>
        <taxon>Chelicerata</taxon>
        <taxon>Arachnida</taxon>
        <taxon>Araneae</taxon>
        <taxon>Araneomorphae</taxon>
        <taxon>Entelegynae</taxon>
        <taxon>Araneoidea</taxon>
        <taxon>Nephilidae</taxon>
        <taxon>Nephila</taxon>
    </lineage>
</organism>
<evidence type="ECO:0000313" key="1">
    <source>
        <dbReference type="EMBL" id="GFS41604.1"/>
    </source>
</evidence>
<gene>
    <name evidence="1" type="ORF">NPIL_455501</name>
</gene>
<proteinExistence type="predicted"/>
<evidence type="ECO:0000313" key="2">
    <source>
        <dbReference type="Proteomes" id="UP000887013"/>
    </source>
</evidence>
<dbReference type="EMBL" id="BMAW01089816">
    <property type="protein sequence ID" value="GFS41604.1"/>
    <property type="molecule type" value="Genomic_DNA"/>
</dbReference>
<name>A0A8X6IE85_NEPPI</name>
<keyword evidence="2" id="KW-1185">Reference proteome</keyword>
<dbReference type="Proteomes" id="UP000887013">
    <property type="component" value="Unassembled WGS sequence"/>
</dbReference>
<reference evidence="1" key="1">
    <citation type="submission" date="2020-08" db="EMBL/GenBank/DDBJ databases">
        <title>Multicomponent nature underlies the extraordinary mechanical properties of spider dragline silk.</title>
        <authorList>
            <person name="Kono N."/>
            <person name="Nakamura H."/>
            <person name="Mori M."/>
            <person name="Yoshida Y."/>
            <person name="Ohtoshi R."/>
            <person name="Malay A.D."/>
            <person name="Moran D.A.P."/>
            <person name="Tomita M."/>
            <person name="Numata K."/>
            <person name="Arakawa K."/>
        </authorList>
    </citation>
    <scope>NUCLEOTIDE SEQUENCE</scope>
</reference>